<evidence type="ECO:0000313" key="3">
    <source>
        <dbReference type="Proteomes" id="UP000193498"/>
    </source>
</evidence>
<dbReference type="Pfam" id="PF17254">
    <property type="entry name" value="DUF5321"/>
    <property type="match status" value="1"/>
</dbReference>
<dbReference type="InterPro" id="IPR035213">
    <property type="entry name" value="DUF5321"/>
</dbReference>
<evidence type="ECO:0000313" key="2">
    <source>
        <dbReference type="EMBL" id="ORX93397.1"/>
    </source>
</evidence>
<proteinExistence type="predicted"/>
<comment type="caution">
    <text evidence="2">The sequence shown here is derived from an EMBL/GenBank/DDBJ whole genome shotgun (WGS) entry which is preliminary data.</text>
</comment>
<keyword evidence="3" id="KW-1185">Reference proteome</keyword>
<organism evidence="2 3">
    <name type="scientific">Basidiobolus meristosporus CBS 931.73</name>
    <dbReference type="NCBI Taxonomy" id="1314790"/>
    <lineage>
        <taxon>Eukaryota</taxon>
        <taxon>Fungi</taxon>
        <taxon>Fungi incertae sedis</taxon>
        <taxon>Zoopagomycota</taxon>
        <taxon>Entomophthoromycotina</taxon>
        <taxon>Basidiobolomycetes</taxon>
        <taxon>Basidiobolales</taxon>
        <taxon>Basidiobolaceae</taxon>
        <taxon>Basidiobolus</taxon>
    </lineage>
</organism>
<evidence type="ECO:0000256" key="1">
    <source>
        <dbReference type="SAM" id="Coils"/>
    </source>
</evidence>
<dbReference type="AlphaFoldDB" id="A0A1Y1Y5U9"/>
<dbReference type="InParanoid" id="A0A1Y1Y5U9"/>
<gene>
    <name evidence="2" type="ORF">K493DRAFT_316033</name>
</gene>
<sequence length="141" mass="16232">MNFSRLPLRKLPVFPISSLQNGGQPVKMQVRQLNMPGLRQDTKERISQLTLPFLLCTALGSFSVNLLWTKMEHQEYKEKVQLKIQLLEERIEQLQKGEPLMKAPVSSENANKLELPIVIPKAKTQLAEEKTYDPSKPRSFF</sequence>
<dbReference type="OrthoDB" id="2253354at2759"/>
<protein>
    <submittedName>
        <fullName evidence="2">Uncharacterized protein</fullName>
    </submittedName>
</protein>
<dbReference type="EMBL" id="MCFE01000237">
    <property type="protein sequence ID" value="ORX93397.1"/>
    <property type="molecule type" value="Genomic_DNA"/>
</dbReference>
<dbReference type="Proteomes" id="UP000193498">
    <property type="component" value="Unassembled WGS sequence"/>
</dbReference>
<name>A0A1Y1Y5U9_9FUNG</name>
<feature type="coiled-coil region" evidence="1">
    <location>
        <begin position="70"/>
        <end position="97"/>
    </location>
</feature>
<accession>A0A1Y1Y5U9</accession>
<keyword evidence="1" id="KW-0175">Coiled coil</keyword>
<reference evidence="2 3" key="1">
    <citation type="submission" date="2016-07" db="EMBL/GenBank/DDBJ databases">
        <title>Pervasive Adenine N6-methylation of Active Genes in Fungi.</title>
        <authorList>
            <consortium name="DOE Joint Genome Institute"/>
            <person name="Mondo S.J."/>
            <person name="Dannebaum R.O."/>
            <person name="Kuo R.C."/>
            <person name="Labutti K."/>
            <person name="Haridas S."/>
            <person name="Kuo A."/>
            <person name="Salamov A."/>
            <person name="Ahrendt S.R."/>
            <person name="Lipzen A."/>
            <person name="Sullivan W."/>
            <person name="Andreopoulos W.B."/>
            <person name="Clum A."/>
            <person name="Lindquist E."/>
            <person name="Daum C."/>
            <person name="Ramamoorthy G.K."/>
            <person name="Gryganskyi A."/>
            <person name="Culley D."/>
            <person name="Magnuson J.K."/>
            <person name="James T.Y."/>
            <person name="O'Malley M.A."/>
            <person name="Stajich J.E."/>
            <person name="Spatafora J.W."/>
            <person name="Visel A."/>
            <person name="Grigoriev I.V."/>
        </authorList>
    </citation>
    <scope>NUCLEOTIDE SEQUENCE [LARGE SCALE GENOMIC DNA]</scope>
    <source>
        <strain evidence="2 3">CBS 931.73</strain>
    </source>
</reference>